<keyword evidence="2" id="KW-1185">Reference proteome</keyword>
<dbReference type="STRING" id="1480615.AWJ14_06370"/>
<sequence length="117" mass="12946">MGLCLPATAADVVKANRSSVMYDVAVWLPSTCATFGRIKHQIQTPPKHGRLDFTTNMSKAKNIPANCKGKVRGLQIIYTPDRGYRGPDSFYVSVIVPRFENDPAPTGHPLRSRFTVK</sequence>
<organism evidence="1 2">
    <name type="scientific">Hoeflea olei</name>
    <dbReference type="NCBI Taxonomy" id="1480615"/>
    <lineage>
        <taxon>Bacteria</taxon>
        <taxon>Pseudomonadati</taxon>
        <taxon>Pseudomonadota</taxon>
        <taxon>Alphaproteobacteria</taxon>
        <taxon>Hyphomicrobiales</taxon>
        <taxon>Rhizobiaceae</taxon>
        <taxon>Hoeflea</taxon>
    </lineage>
</organism>
<gene>
    <name evidence="1" type="ORF">AWJ14_06370</name>
</gene>
<evidence type="ECO:0000313" key="2">
    <source>
        <dbReference type="Proteomes" id="UP000094795"/>
    </source>
</evidence>
<dbReference type="Proteomes" id="UP000094795">
    <property type="component" value="Unassembled WGS sequence"/>
</dbReference>
<dbReference type="Gene3D" id="2.60.40.3440">
    <property type="match status" value="1"/>
</dbReference>
<dbReference type="EMBL" id="LQZT01000050">
    <property type="protein sequence ID" value="OCW55608.1"/>
    <property type="molecule type" value="Genomic_DNA"/>
</dbReference>
<reference evidence="1 2" key="1">
    <citation type="submission" date="2015-12" db="EMBL/GenBank/DDBJ databases">
        <authorList>
            <person name="Shamseldin A."/>
            <person name="Moawad H."/>
            <person name="Abd El-Rahim W.M."/>
            <person name="Sadowsky M.J."/>
        </authorList>
    </citation>
    <scope>NUCLEOTIDE SEQUENCE [LARGE SCALE GENOMIC DNA]</scope>
    <source>
        <strain evidence="1 2">JC234</strain>
    </source>
</reference>
<protein>
    <submittedName>
        <fullName evidence="1">Uncharacterized protein</fullName>
    </submittedName>
</protein>
<accession>A0A1C1YQ13</accession>
<comment type="caution">
    <text evidence="1">The sequence shown here is derived from an EMBL/GenBank/DDBJ whole genome shotgun (WGS) entry which is preliminary data.</text>
</comment>
<name>A0A1C1YQ13_9HYPH</name>
<proteinExistence type="predicted"/>
<evidence type="ECO:0000313" key="1">
    <source>
        <dbReference type="EMBL" id="OCW55608.1"/>
    </source>
</evidence>
<dbReference type="AlphaFoldDB" id="A0A1C1YQ13"/>